<dbReference type="Proteomes" id="UP000294848">
    <property type="component" value="Unassembled WGS sequence"/>
</dbReference>
<dbReference type="SMART" id="SM00382">
    <property type="entry name" value="AAA"/>
    <property type="match status" value="1"/>
</dbReference>
<dbReference type="SMART" id="SM00341">
    <property type="entry name" value="HRDC"/>
    <property type="match status" value="1"/>
</dbReference>
<protein>
    <submittedName>
        <fullName evidence="2">HRDC domain-containing protein</fullName>
    </submittedName>
</protein>
<comment type="caution">
    <text evidence="2">The sequence shown here is derived from an EMBL/GenBank/DDBJ whole genome shotgun (WGS) entry which is preliminary data.</text>
</comment>
<evidence type="ECO:0000259" key="1">
    <source>
        <dbReference type="PROSITE" id="PS50967"/>
    </source>
</evidence>
<dbReference type="InterPro" id="IPR029491">
    <property type="entry name" value="Helicase_HTH"/>
</dbReference>
<dbReference type="OrthoDB" id="9763659at2"/>
<feature type="domain" description="HRDC" evidence="1">
    <location>
        <begin position="632"/>
        <end position="712"/>
    </location>
</feature>
<dbReference type="Pfam" id="PF05970">
    <property type="entry name" value="PIF1"/>
    <property type="match status" value="1"/>
</dbReference>
<dbReference type="Gene3D" id="1.10.10.1390">
    <property type="entry name" value="ATP-dependent DNA helicase RecQ"/>
    <property type="match status" value="1"/>
</dbReference>
<dbReference type="InterPro" id="IPR027417">
    <property type="entry name" value="P-loop_NTPase"/>
</dbReference>
<dbReference type="InterPro" id="IPR003593">
    <property type="entry name" value="AAA+_ATPase"/>
</dbReference>
<dbReference type="Pfam" id="PF00570">
    <property type="entry name" value="HRDC"/>
    <property type="match status" value="1"/>
</dbReference>
<dbReference type="PROSITE" id="PS50967">
    <property type="entry name" value="HRDC"/>
    <property type="match status" value="1"/>
</dbReference>
<dbReference type="InterPro" id="IPR044876">
    <property type="entry name" value="HRDC_dom_sf"/>
</dbReference>
<dbReference type="Pfam" id="PF14493">
    <property type="entry name" value="HTH_40"/>
    <property type="match status" value="1"/>
</dbReference>
<proteinExistence type="predicted"/>
<dbReference type="FunFam" id="3.40.50.300:FF:001498">
    <property type="entry name" value="ATP-dependent DNA helicase"/>
    <property type="match status" value="1"/>
</dbReference>
<evidence type="ECO:0000313" key="2">
    <source>
        <dbReference type="EMBL" id="TDO05275.1"/>
    </source>
</evidence>
<reference evidence="2 3" key="1">
    <citation type="submission" date="2019-03" db="EMBL/GenBank/DDBJ databases">
        <title>Freshwater and sediment microbial communities from various areas in North America, analyzing microbe dynamics in response to fracking.</title>
        <authorList>
            <person name="Lamendella R."/>
        </authorList>
    </citation>
    <scope>NUCLEOTIDE SEQUENCE [LARGE SCALE GENOMIC DNA]</scope>
    <source>
        <strain evidence="2 3">114D</strain>
    </source>
</reference>
<sequence length="824" mass="93562">MTSHPDNPQLQLALDFIRYTNQNVFLTGKAGTGKTTFLRNLKHESPKRMVVVAPTGVAAINAGGVTIHSFFQMSFGPQIPQANPALSISNSTGLNAPTAIKRYSKEKINIIRSMDLLVIDEISMVRADLLDGIDEVLRRFRNRHQPFGGVQLLMIGDIQQLAPVVKEDEWQLLKSYYKTCYFFSSRALQQASFTSIELKHIYRQSDQEFIDLLNQIRENKADSSTLAKLNQRHRPNFEPDNDEEYITLTTHNYQAQQLNQTKLKALKAPTQSFEANVYDDFPEFLYPTDFELVLKTGAQVMFVKNDSSPDKLYYNGKIGKITQMDEDYIEVTCRGDAAPIVVERDKWLNAKYTINKETQEIDEEVIGSFEQFPLKLAWAITIHKSQGLTFEKAIINARQSFAHGQVYVALSRCKSLEGLVLSTPIDHQSIKNDATVSSFSEKVEQDAPGDTELQQAKKQYQKHLLTELFDFKPIRWQLQYLIKLCDEHGALLIGDLRSKLLAILPRLDAELLAVSSKFERQIQQLLAQSPDAESNELLQQRVKKACQYYLEKLKEVLLHPLESAGFETDNKAVRKSFRDGFEKLHRELDSKQKVLECSQEGFQVKKYLEVKAHASLDLKGKAATRGTSQTIASEHPDFLRELLAWRSLKAEKDSTTISRILPQKTLLTIANELPATQVDLQEIKGMGGKKMQQHGKDLLEMTIAYRKKHHMELPENADQEPIKTLLDSKHMSYALFKAGKSITDIARERKLSASTIEGHLNHFVAQGELSLKGLVEEDKQQAILQQIKKSKAPSMSALKSAMGDQFSYSEIRFVLAYFNAKNKK</sequence>
<dbReference type="GO" id="GO:0006281">
    <property type="term" value="P:DNA repair"/>
    <property type="evidence" value="ECO:0007669"/>
    <property type="project" value="InterPro"/>
</dbReference>
<gene>
    <name evidence="2" type="ORF">DET52_101631</name>
</gene>
<dbReference type="GO" id="GO:0003676">
    <property type="term" value="F:nucleic acid binding"/>
    <property type="evidence" value="ECO:0007669"/>
    <property type="project" value="InterPro"/>
</dbReference>
<dbReference type="EMBL" id="SNWI01000001">
    <property type="protein sequence ID" value="TDO05275.1"/>
    <property type="molecule type" value="Genomic_DNA"/>
</dbReference>
<name>A0A4R6HC52_9BACT</name>
<dbReference type="Gene3D" id="3.40.50.300">
    <property type="entry name" value="P-loop containing nucleotide triphosphate hydrolases"/>
    <property type="match status" value="2"/>
</dbReference>
<dbReference type="GO" id="GO:0000723">
    <property type="term" value="P:telomere maintenance"/>
    <property type="evidence" value="ECO:0007669"/>
    <property type="project" value="InterPro"/>
</dbReference>
<dbReference type="AlphaFoldDB" id="A0A4R6HC52"/>
<dbReference type="InterPro" id="IPR051055">
    <property type="entry name" value="PIF1_helicase"/>
</dbReference>
<dbReference type="GO" id="GO:0003678">
    <property type="term" value="F:DNA helicase activity"/>
    <property type="evidence" value="ECO:0007669"/>
    <property type="project" value="InterPro"/>
</dbReference>
<evidence type="ECO:0000313" key="3">
    <source>
        <dbReference type="Proteomes" id="UP000294848"/>
    </source>
</evidence>
<dbReference type="InterPro" id="IPR010997">
    <property type="entry name" value="HRDC-like_sf"/>
</dbReference>
<dbReference type="Gene3D" id="1.10.150.80">
    <property type="entry name" value="HRDC domain"/>
    <property type="match status" value="1"/>
</dbReference>
<dbReference type="RefSeq" id="WP_133463348.1">
    <property type="nucleotide sequence ID" value="NZ_SNWI01000001.1"/>
</dbReference>
<dbReference type="SUPFAM" id="SSF47819">
    <property type="entry name" value="HRDC-like"/>
    <property type="match status" value="1"/>
</dbReference>
<dbReference type="PANTHER" id="PTHR47642">
    <property type="entry name" value="ATP-DEPENDENT DNA HELICASE"/>
    <property type="match status" value="1"/>
</dbReference>
<organism evidence="2 3">
    <name type="scientific">Sunxiuqinia elliptica</name>
    <dbReference type="NCBI Taxonomy" id="655355"/>
    <lineage>
        <taxon>Bacteria</taxon>
        <taxon>Pseudomonadati</taxon>
        <taxon>Bacteroidota</taxon>
        <taxon>Bacteroidia</taxon>
        <taxon>Marinilabiliales</taxon>
        <taxon>Prolixibacteraceae</taxon>
        <taxon>Sunxiuqinia</taxon>
    </lineage>
</organism>
<dbReference type="CDD" id="cd18809">
    <property type="entry name" value="SF1_C_RecD"/>
    <property type="match status" value="1"/>
</dbReference>
<dbReference type="InterPro" id="IPR010285">
    <property type="entry name" value="DNA_helicase_pif1-like_DEAD"/>
</dbReference>
<dbReference type="GO" id="GO:0000166">
    <property type="term" value="F:nucleotide binding"/>
    <property type="evidence" value="ECO:0007669"/>
    <property type="project" value="InterPro"/>
</dbReference>
<dbReference type="Gene3D" id="2.30.30.940">
    <property type="match status" value="1"/>
</dbReference>
<dbReference type="SUPFAM" id="SSF52540">
    <property type="entry name" value="P-loop containing nucleoside triphosphate hydrolases"/>
    <property type="match status" value="2"/>
</dbReference>
<accession>A0A4R6HC52</accession>
<dbReference type="PANTHER" id="PTHR47642:SF5">
    <property type="entry name" value="ATP-DEPENDENT DNA HELICASE"/>
    <property type="match status" value="1"/>
</dbReference>
<dbReference type="InterPro" id="IPR002121">
    <property type="entry name" value="HRDC_dom"/>
</dbReference>